<dbReference type="PRINTS" id="PR00138">
    <property type="entry name" value="MATRIXIN"/>
</dbReference>
<feature type="binding site" evidence="10">
    <location>
        <position position="301"/>
    </location>
    <ligand>
        <name>Ca(2+)</name>
        <dbReference type="ChEBI" id="CHEBI:29108"/>
        <label>5</label>
    </ligand>
</feature>
<dbReference type="PROSITE" id="PS51642">
    <property type="entry name" value="HEMOPEXIN_2"/>
    <property type="match status" value="1"/>
</dbReference>
<keyword evidence="10" id="KW-0106">Calcium</keyword>
<evidence type="ECO:0000256" key="7">
    <source>
        <dbReference type="ARBA" id="ARBA00023049"/>
    </source>
</evidence>
<dbReference type="InterPro" id="IPR024079">
    <property type="entry name" value="MetalloPept_cat_dom_sf"/>
</dbReference>
<feature type="binding site" evidence="9">
    <location>
        <position position="181"/>
    </location>
    <ligand>
        <name>Zn(2+)</name>
        <dbReference type="ChEBI" id="CHEBI:29105"/>
        <label>2</label>
        <note>catalytic</note>
    </ligand>
</feature>
<comment type="cofactor">
    <cofactor evidence="10">
        <name>Ca(2+)</name>
        <dbReference type="ChEBI" id="CHEBI:29108"/>
    </cofactor>
    <text evidence="10">Can bind about 5 Ca(2+) ions per subunit.</text>
</comment>
<feature type="binding site" evidence="10">
    <location>
        <position position="346"/>
    </location>
    <ligand>
        <name>Ca(2+)</name>
        <dbReference type="ChEBI" id="CHEBI:29108"/>
        <label>5</label>
    </ligand>
</feature>
<dbReference type="Pfam" id="PF00045">
    <property type="entry name" value="Hemopexin"/>
    <property type="match status" value="1"/>
</dbReference>
<dbReference type="InterPro" id="IPR021190">
    <property type="entry name" value="Pept_M10A"/>
</dbReference>
<feature type="binding site" evidence="10">
    <location>
        <position position="123"/>
    </location>
    <ligand>
        <name>Zn(2+)</name>
        <dbReference type="ChEBI" id="CHEBI:29105"/>
        <label>1</label>
    </ligand>
</feature>
<feature type="binding site" evidence="10">
    <location>
        <position position="151"/>
    </location>
    <ligand>
        <name>Ca(2+)</name>
        <dbReference type="ChEBI" id="CHEBI:29108"/>
        <label>3</label>
    </ligand>
</feature>
<feature type="binding site" evidence="9">
    <location>
        <position position="171"/>
    </location>
    <ligand>
        <name>Zn(2+)</name>
        <dbReference type="ChEBI" id="CHEBI:29105"/>
        <label>2</label>
        <note>catalytic</note>
    </ligand>
</feature>
<dbReference type="SMART" id="SM00235">
    <property type="entry name" value="ZnMc"/>
    <property type="match status" value="1"/>
</dbReference>
<organism evidence="14">
    <name type="scientific">Osedax japonicus</name>
    <dbReference type="NCBI Taxonomy" id="385425"/>
    <lineage>
        <taxon>Eukaryota</taxon>
        <taxon>Metazoa</taxon>
        <taxon>Spiralia</taxon>
        <taxon>Lophotrochozoa</taxon>
        <taxon>Annelida</taxon>
        <taxon>Polychaeta</taxon>
        <taxon>Sedentaria</taxon>
        <taxon>Canalipalpata</taxon>
        <taxon>Sabellida</taxon>
        <taxon>Siboglinidae</taxon>
        <taxon>Osedax</taxon>
    </lineage>
</organism>
<feature type="binding site" evidence="9">
    <location>
        <position position="175"/>
    </location>
    <ligand>
        <name>Zn(2+)</name>
        <dbReference type="ChEBI" id="CHEBI:29105"/>
        <label>2</label>
        <note>catalytic</note>
    </ligand>
</feature>
<keyword evidence="3 9" id="KW-0479">Metal-binding</keyword>
<dbReference type="GO" id="GO:0030574">
    <property type="term" value="P:collagen catabolic process"/>
    <property type="evidence" value="ECO:0007669"/>
    <property type="project" value="TreeGrafter"/>
</dbReference>
<dbReference type="InterPro" id="IPR033739">
    <property type="entry name" value="M10A_MMP"/>
</dbReference>
<feature type="binding site" evidence="10">
    <location>
        <position position="391"/>
    </location>
    <ligand>
        <name>Ca(2+)</name>
        <dbReference type="ChEBI" id="CHEBI:29108"/>
        <label>4</label>
    </ligand>
</feature>
<comment type="cofactor">
    <cofactor evidence="10">
        <name>Zn(2+)</name>
        <dbReference type="ChEBI" id="CHEBI:29105"/>
    </cofactor>
    <text evidence="10">Binds 2 Zn(2+) ions per subunit.</text>
</comment>
<dbReference type="SUPFAM" id="SSF55486">
    <property type="entry name" value="Metalloproteases ('zincins'), catalytic domain"/>
    <property type="match status" value="1"/>
</dbReference>
<dbReference type="InterPro" id="IPR018487">
    <property type="entry name" value="Hemopexin-like_repeat"/>
</dbReference>
<evidence type="ECO:0000256" key="3">
    <source>
        <dbReference type="ARBA" id="ARBA00022723"/>
    </source>
</evidence>
<dbReference type="Gene3D" id="3.40.390.10">
    <property type="entry name" value="Collagenase (Catalytic Domain)"/>
    <property type="match status" value="1"/>
</dbReference>
<evidence type="ECO:0000256" key="9">
    <source>
        <dbReference type="PIRSR" id="PIRSR001191-2"/>
    </source>
</evidence>
<evidence type="ECO:0000259" key="13">
    <source>
        <dbReference type="SMART" id="SM00235"/>
    </source>
</evidence>
<dbReference type="EMBL" id="LC056003">
    <property type="protein sequence ID" value="BAT62455.1"/>
    <property type="molecule type" value="mRNA"/>
</dbReference>
<feature type="domain" description="Peptidase metallopeptidase" evidence="13">
    <location>
        <begin position="57"/>
        <end position="216"/>
    </location>
</feature>
<dbReference type="CDD" id="cd04278">
    <property type="entry name" value="ZnMc_MMP"/>
    <property type="match status" value="1"/>
</dbReference>
<dbReference type="AlphaFoldDB" id="A0A0S3Q277"/>
<proteinExistence type="evidence at transcript level"/>
<feature type="binding site" evidence="10">
    <location>
        <position position="128"/>
    </location>
    <ligand>
        <name>Ca(2+)</name>
        <dbReference type="ChEBI" id="CHEBI:29108"/>
        <label>3</label>
    </ligand>
</feature>
<dbReference type="PIRSF" id="PIRSF001191">
    <property type="entry name" value="Peptidase_M10A_matrix"/>
    <property type="match status" value="1"/>
</dbReference>
<evidence type="ECO:0000256" key="4">
    <source>
        <dbReference type="ARBA" id="ARBA00022729"/>
    </source>
</evidence>
<feature type="binding site" evidence="10">
    <location>
        <position position="299"/>
    </location>
    <ligand>
        <name>Ca(2+)</name>
        <dbReference type="ChEBI" id="CHEBI:29108"/>
        <label>4</label>
    </ligand>
</feature>
<feature type="binding site" evidence="10">
    <location>
        <position position="129"/>
    </location>
    <ligand>
        <name>Ca(2+)</name>
        <dbReference type="ChEBI" id="CHEBI:29108"/>
        <label>3</label>
    </ligand>
</feature>
<keyword evidence="6 9" id="KW-0862">Zinc</keyword>
<dbReference type="InterPro" id="IPR006026">
    <property type="entry name" value="Peptidase_Metallo"/>
</dbReference>
<keyword evidence="5" id="KW-0378">Hydrolase</keyword>
<reference evidence="14" key="1">
    <citation type="submission" date="2015-05" db="EMBL/GenBank/DDBJ databases">
        <title>Function and evolution of the root in the bone-eating worm Osedax japonicus.</title>
        <authorList>
            <person name="Miyamoto N."/>
            <person name="Yoshida M."/>
            <person name="Koga H."/>
            <person name="Fujiwara Y."/>
        </authorList>
    </citation>
    <scope>NUCLEOTIDE SEQUENCE</scope>
</reference>
<evidence type="ECO:0000256" key="10">
    <source>
        <dbReference type="PIRSR" id="PIRSR621190-2"/>
    </source>
</evidence>
<dbReference type="PANTHER" id="PTHR10201:SF291">
    <property type="entry name" value="MATRIX METALLOPROTEINASE 1, ISOFORM C-RELATED"/>
    <property type="match status" value="1"/>
</dbReference>
<dbReference type="Pfam" id="PF00413">
    <property type="entry name" value="Peptidase_M10"/>
    <property type="match status" value="1"/>
</dbReference>
<feature type="binding site" evidence="10">
    <location>
        <position position="393"/>
    </location>
    <ligand>
        <name>Ca(2+)</name>
        <dbReference type="ChEBI" id="CHEBI:29108"/>
        <label>5</label>
    </ligand>
</feature>
<dbReference type="GO" id="GO:0030198">
    <property type="term" value="P:extracellular matrix organization"/>
    <property type="evidence" value="ECO:0007669"/>
    <property type="project" value="TreeGrafter"/>
</dbReference>
<evidence type="ECO:0000256" key="8">
    <source>
        <dbReference type="PIRSR" id="PIRSR001191-1"/>
    </source>
</evidence>
<sequence length="421" mass="47575">SADVSKAIAEFQNMAGIQQTGEMNAETERWMNMPRCGHHDQTPSSSLQQRVRRYVLLGTTWHHMTLTYKITKYSQQLTVKDTNRMAARAFQYWGDVSPLKFKQVDANARANINIKFVKGAHGDGSPFDGPLGVLAHAYQPENGRAHFDDDETWVLGDHTYGKINILQVMTHEFGHLLGMGHSRHNAAVMAPFYKGYEKNFHLDTDDIRGLQAMYGRGSGTTERTTRYTTDSTTTIRTTTTDSYPNKDICKDPSFDAVIIEKGWVRAFKGANYYELNGRGSKHTPHHIGDRFPGAPTNMDAAVSLHKRVLFFKGGRVFSFINQQLERYYPKSADKVFSGIPRYLTAAFIHSGRIYFVDRSGAYHSSSIPRSMHRVTVRSDRPPISGAPRNVDAVMTWDGYATLFFSAGKYYNAPVNRNSVRY</sequence>
<dbReference type="SMART" id="SM00120">
    <property type="entry name" value="HX"/>
    <property type="match status" value="2"/>
</dbReference>
<evidence type="ECO:0000256" key="2">
    <source>
        <dbReference type="ARBA" id="ARBA00022670"/>
    </source>
</evidence>
<dbReference type="Gene3D" id="2.110.10.10">
    <property type="entry name" value="Hemopexin-like domain"/>
    <property type="match status" value="1"/>
</dbReference>
<evidence type="ECO:0000256" key="11">
    <source>
        <dbReference type="PIRSR" id="PIRSR621190-4"/>
    </source>
</evidence>
<feature type="modified residue" description="Phosphotyrosine; by PKDCC" evidence="11">
    <location>
        <position position="328"/>
    </location>
</feature>
<feature type="repeat" description="Hemopexin" evidence="12">
    <location>
        <begin position="295"/>
        <end position="339"/>
    </location>
</feature>
<evidence type="ECO:0000313" key="14">
    <source>
        <dbReference type="EMBL" id="BAT62455.1"/>
    </source>
</evidence>
<dbReference type="GO" id="GO:0006508">
    <property type="term" value="P:proteolysis"/>
    <property type="evidence" value="ECO:0007669"/>
    <property type="project" value="UniProtKB-KW"/>
</dbReference>
<feature type="non-terminal residue" evidence="14">
    <location>
        <position position="421"/>
    </location>
</feature>
<feature type="binding site" evidence="10">
    <location>
        <position position="151"/>
    </location>
    <ligand>
        <name>Ca(2+)</name>
        <dbReference type="ChEBI" id="CHEBI:29108"/>
        <label>1</label>
    </ligand>
</feature>
<gene>
    <name evidence="14" type="primary">Oja-mmp18</name>
</gene>
<keyword evidence="2" id="KW-0645">Protease</keyword>
<feature type="binding site" evidence="10">
    <location>
        <position position="255"/>
    </location>
    <ligand>
        <name>Ca(2+)</name>
        <dbReference type="ChEBI" id="CHEBI:29108"/>
        <label>4</label>
    </ligand>
</feature>
<dbReference type="PANTHER" id="PTHR10201">
    <property type="entry name" value="MATRIX METALLOPROTEINASE"/>
    <property type="match status" value="1"/>
</dbReference>
<name>A0A0S3Q277_9ANNE</name>
<dbReference type="InterPro" id="IPR036365">
    <property type="entry name" value="PGBD-like_sf"/>
</dbReference>
<feature type="binding site" evidence="10">
    <location>
        <position position="136"/>
    </location>
    <ligand>
        <name>Zn(2+)</name>
        <dbReference type="ChEBI" id="CHEBI:29105"/>
        <label>1</label>
    </ligand>
</feature>
<evidence type="ECO:0000256" key="6">
    <source>
        <dbReference type="ARBA" id="ARBA00022833"/>
    </source>
</evidence>
<feature type="non-terminal residue" evidence="14">
    <location>
        <position position="1"/>
    </location>
</feature>
<feature type="binding site" evidence="10">
    <location>
        <position position="148"/>
    </location>
    <ligand>
        <name>Ca(2+)</name>
        <dbReference type="ChEBI" id="CHEBI:29108"/>
        <label>3</label>
    </ligand>
</feature>
<feature type="active site" evidence="8">
    <location>
        <position position="172"/>
    </location>
</feature>
<dbReference type="InterPro" id="IPR036375">
    <property type="entry name" value="Hemopexin-like_dom_sf"/>
</dbReference>
<feature type="binding site" evidence="10">
    <location>
        <position position="149"/>
    </location>
    <ligand>
        <name>Ca(2+)</name>
        <dbReference type="ChEBI" id="CHEBI:29108"/>
        <label>1</label>
    </ligand>
</feature>
<comment type="similarity">
    <text evidence="1">Belongs to the peptidase M10A family.</text>
</comment>
<dbReference type="InterPro" id="IPR001818">
    <property type="entry name" value="Pept_M10_metallopeptidase"/>
</dbReference>
<dbReference type="GO" id="GO:0031012">
    <property type="term" value="C:extracellular matrix"/>
    <property type="evidence" value="ECO:0007669"/>
    <property type="project" value="InterPro"/>
</dbReference>
<dbReference type="GO" id="GO:0008270">
    <property type="term" value="F:zinc ion binding"/>
    <property type="evidence" value="ECO:0007669"/>
    <property type="project" value="InterPro"/>
</dbReference>
<feature type="binding site" evidence="10">
    <location>
        <position position="146"/>
    </location>
    <ligand>
        <name>Zn(2+)</name>
        <dbReference type="ChEBI" id="CHEBI:29105"/>
        <label>1</label>
    </ligand>
</feature>
<evidence type="ECO:0000256" key="5">
    <source>
        <dbReference type="ARBA" id="ARBA00022801"/>
    </source>
</evidence>
<feature type="binding site" evidence="10">
    <location>
        <position position="121"/>
    </location>
    <ligand>
        <name>Zn(2+)</name>
        <dbReference type="ChEBI" id="CHEBI:29105"/>
        <label>1</label>
    </ligand>
</feature>
<protein>
    <submittedName>
        <fullName evidence="14">Matrix metalloproteinase</fullName>
    </submittedName>
</protein>
<keyword evidence="4" id="KW-0732">Signal</keyword>
<keyword evidence="7" id="KW-0482">Metalloprotease</keyword>
<dbReference type="SUPFAM" id="SSF47090">
    <property type="entry name" value="PGBD-like"/>
    <property type="match status" value="1"/>
</dbReference>
<feature type="binding site" description="in inhibited form" evidence="10">
    <location>
        <position position="36"/>
    </location>
    <ligand>
        <name>Zn(2+)</name>
        <dbReference type="ChEBI" id="CHEBI:29105"/>
        <label>2</label>
        <note>catalytic</note>
    </ligand>
</feature>
<dbReference type="GO" id="GO:0004222">
    <property type="term" value="F:metalloendopeptidase activity"/>
    <property type="evidence" value="ECO:0007669"/>
    <property type="project" value="InterPro"/>
</dbReference>
<dbReference type="SUPFAM" id="SSF50923">
    <property type="entry name" value="Hemopexin-like domain"/>
    <property type="match status" value="1"/>
</dbReference>
<accession>A0A0S3Q277</accession>
<evidence type="ECO:0000256" key="12">
    <source>
        <dbReference type="PROSITE-ProRule" id="PRU01011"/>
    </source>
</evidence>
<evidence type="ECO:0000256" key="1">
    <source>
        <dbReference type="ARBA" id="ARBA00010370"/>
    </source>
</evidence>
<feature type="binding site" evidence="10">
    <location>
        <position position="189"/>
    </location>
    <ligand>
        <name>Zn(2+)</name>
        <dbReference type="ChEBI" id="CHEBI:29105"/>
        <label>2</label>
        <note>catalytic</note>
    </ligand>
</feature>